<dbReference type="Gene3D" id="2.70.98.10">
    <property type="match status" value="1"/>
</dbReference>
<evidence type="ECO:0000256" key="10">
    <source>
        <dbReference type="ARBA" id="ARBA00023326"/>
    </source>
</evidence>
<dbReference type="CDD" id="cd10316">
    <property type="entry name" value="RGL4_M"/>
    <property type="match status" value="1"/>
</dbReference>
<evidence type="ECO:0000256" key="11">
    <source>
        <dbReference type="PIRNR" id="PIRNR011794"/>
    </source>
</evidence>
<feature type="domain" description="Rhamnogalacturonase B N-terminal" evidence="13">
    <location>
        <begin position="23"/>
        <end position="278"/>
    </location>
</feature>
<evidence type="ECO:0000313" key="16">
    <source>
        <dbReference type="EMBL" id="EMR69693.1"/>
    </source>
</evidence>
<dbReference type="eggNOG" id="ENOG502QTKY">
    <property type="taxonomic scope" value="Eukaryota"/>
</dbReference>
<dbReference type="GO" id="GO:0045490">
    <property type="term" value="P:pectin catabolic process"/>
    <property type="evidence" value="ECO:0007669"/>
    <property type="project" value="TreeGrafter"/>
</dbReference>
<dbReference type="Pfam" id="PF09284">
    <property type="entry name" value="RhgB_N"/>
    <property type="match status" value="1"/>
</dbReference>
<dbReference type="PANTHER" id="PTHR36574">
    <property type="entry name" value="RHAMNOGALACTURONATE LYASE-RELATED"/>
    <property type="match status" value="1"/>
</dbReference>
<dbReference type="AlphaFoldDB" id="M7SYT2"/>
<feature type="disulfide bond" evidence="12">
    <location>
        <begin position="48"/>
        <end position="92"/>
    </location>
</feature>
<keyword evidence="4 11" id="KW-0964">Secreted</keyword>
<keyword evidence="10 11" id="KW-0624">Polysaccharide degradation</keyword>
<dbReference type="STRING" id="1287681.M7SYT2"/>
<dbReference type="Gene3D" id="2.60.120.260">
    <property type="entry name" value="Galactose-binding domain-like"/>
    <property type="match status" value="1"/>
</dbReference>
<dbReference type="Gene3D" id="2.60.40.1120">
    <property type="entry name" value="Carboxypeptidase-like, regulatory domain"/>
    <property type="match status" value="1"/>
</dbReference>
<evidence type="ECO:0000256" key="6">
    <source>
        <dbReference type="ARBA" id="ARBA00023157"/>
    </source>
</evidence>
<dbReference type="GO" id="GO:0005576">
    <property type="term" value="C:extracellular region"/>
    <property type="evidence" value="ECO:0007669"/>
    <property type="project" value="UniProtKB-SubCell"/>
</dbReference>
<dbReference type="GO" id="GO:0030246">
    <property type="term" value="F:carbohydrate binding"/>
    <property type="evidence" value="ECO:0007669"/>
    <property type="project" value="UniProtKB-UniRule"/>
</dbReference>
<reference evidence="17" key="1">
    <citation type="journal article" date="2013" name="Genome Announc.">
        <title>Draft genome sequence of the grapevine dieback fungus Eutypa lata UCR-EL1.</title>
        <authorList>
            <person name="Blanco-Ulate B."/>
            <person name="Rolshausen P.E."/>
            <person name="Cantu D."/>
        </authorList>
    </citation>
    <scope>NUCLEOTIDE SEQUENCE [LARGE SCALE GENOMIC DNA]</scope>
    <source>
        <strain evidence="17">UCR-EL1</strain>
    </source>
</reference>
<gene>
    <name evidence="16" type="ORF">UCREL1_3284</name>
</gene>
<comment type="subcellular location">
    <subcellularLocation>
        <location evidence="2 11">Secreted</location>
    </subcellularLocation>
</comment>
<keyword evidence="5 11" id="KW-0732">Signal</keyword>
<evidence type="ECO:0000256" key="12">
    <source>
        <dbReference type="PIRSR" id="PIRSR011794-1"/>
    </source>
</evidence>
<dbReference type="InterPro" id="IPR016590">
    <property type="entry name" value="Rhamnogalacturonase_B"/>
</dbReference>
<dbReference type="GO" id="GO:0102210">
    <property type="term" value="F:rhamnogalacturonan endolyase activity"/>
    <property type="evidence" value="ECO:0007669"/>
    <property type="project" value="UniProtKB-UniRule"/>
</dbReference>
<organism evidence="16 17">
    <name type="scientific">Eutypa lata (strain UCR-EL1)</name>
    <name type="common">Grapevine dieback disease fungus</name>
    <name type="synonym">Eutypa armeniacae</name>
    <dbReference type="NCBI Taxonomy" id="1287681"/>
    <lineage>
        <taxon>Eukaryota</taxon>
        <taxon>Fungi</taxon>
        <taxon>Dikarya</taxon>
        <taxon>Ascomycota</taxon>
        <taxon>Pezizomycotina</taxon>
        <taxon>Sordariomycetes</taxon>
        <taxon>Xylariomycetidae</taxon>
        <taxon>Xylariales</taxon>
        <taxon>Diatrypaceae</taxon>
        <taxon>Eutypa</taxon>
    </lineage>
</organism>
<evidence type="ECO:0000256" key="4">
    <source>
        <dbReference type="ARBA" id="ARBA00022525"/>
    </source>
</evidence>
<comment type="similarity">
    <text evidence="3 11">Belongs to the polysaccharide lyase 4 family.</text>
</comment>
<dbReference type="EC" id="4.2.2.23" evidence="11"/>
<dbReference type="EMBL" id="KB706033">
    <property type="protein sequence ID" value="EMR69693.1"/>
    <property type="molecule type" value="Genomic_DNA"/>
</dbReference>
<evidence type="ECO:0000259" key="15">
    <source>
        <dbReference type="Pfam" id="PF14686"/>
    </source>
</evidence>
<evidence type="ECO:0000256" key="7">
    <source>
        <dbReference type="ARBA" id="ARBA00023239"/>
    </source>
</evidence>
<feature type="signal peptide" evidence="11">
    <location>
        <begin position="1"/>
        <end position="19"/>
    </location>
</feature>
<dbReference type="OMA" id="HSVTYYM"/>
<accession>M7SYT2</accession>
<dbReference type="SUPFAM" id="SSF49452">
    <property type="entry name" value="Starch-binding domain-like"/>
    <property type="match status" value="1"/>
</dbReference>
<dbReference type="InterPro" id="IPR013784">
    <property type="entry name" value="Carb-bd-like_fold"/>
</dbReference>
<dbReference type="GO" id="GO:0071555">
    <property type="term" value="P:cell wall organization"/>
    <property type="evidence" value="ECO:0007669"/>
    <property type="project" value="UniProtKB-UniRule"/>
</dbReference>
<feature type="disulfide bond" evidence="12">
    <location>
        <begin position="186"/>
        <end position="197"/>
    </location>
</feature>
<dbReference type="PANTHER" id="PTHR36574:SF1">
    <property type="entry name" value="RHAMNOGALACTURONATE LYASE-RELATED"/>
    <property type="match status" value="1"/>
</dbReference>
<keyword evidence="9 11" id="KW-0961">Cell wall biogenesis/degradation</keyword>
<evidence type="ECO:0000256" key="9">
    <source>
        <dbReference type="ARBA" id="ARBA00023316"/>
    </source>
</evidence>
<dbReference type="InterPro" id="IPR015364">
    <property type="entry name" value="RhgB_N"/>
</dbReference>
<dbReference type="InterPro" id="IPR029411">
    <property type="entry name" value="RG-lyase_III"/>
</dbReference>
<evidence type="ECO:0000313" key="17">
    <source>
        <dbReference type="Proteomes" id="UP000012174"/>
    </source>
</evidence>
<dbReference type="Proteomes" id="UP000012174">
    <property type="component" value="Unassembled WGS sequence"/>
</dbReference>
<protein>
    <recommendedName>
        <fullName evidence="11">Rhamnogalacturonate lyase</fullName>
        <ecNumber evidence="11">4.2.2.23</ecNumber>
    </recommendedName>
</protein>
<dbReference type="InterPro" id="IPR008979">
    <property type="entry name" value="Galactose-bd-like_sf"/>
</dbReference>
<dbReference type="InterPro" id="IPR011013">
    <property type="entry name" value="Gal_mutarotase_sf_dom"/>
</dbReference>
<keyword evidence="8 11" id="KW-0119">Carbohydrate metabolism</keyword>
<evidence type="ECO:0000256" key="1">
    <source>
        <dbReference type="ARBA" id="ARBA00001324"/>
    </source>
</evidence>
<evidence type="ECO:0000256" key="2">
    <source>
        <dbReference type="ARBA" id="ARBA00004613"/>
    </source>
</evidence>
<dbReference type="KEGG" id="ela:UCREL1_3284"/>
<keyword evidence="17" id="KW-1185">Reference proteome</keyword>
<feature type="domain" description="Rhamnogalacturonan lyase" evidence="15">
    <location>
        <begin position="284"/>
        <end position="357"/>
    </location>
</feature>
<evidence type="ECO:0000259" key="14">
    <source>
        <dbReference type="Pfam" id="PF14683"/>
    </source>
</evidence>
<evidence type="ECO:0000256" key="8">
    <source>
        <dbReference type="ARBA" id="ARBA00023277"/>
    </source>
</evidence>
<dbReference type="Pfam" id="PF14683">
    <property type="entry name" value="CBM-like"/>
    <property type="match status" value="1"/>
</dbReference>
<dbReference type="InterPro" id="IPR014718">
    <property type="entry name" value="GH-type_carb-bd"/>
</dbReference>
<sequence length="538" mass="57405">MSLFKIAACISALLAPVLAITVDETDDAYTVNTESSNGLKTTINRSSCDITSLIYRGTDYQYSSQSSHIASGLGSSVSVSYTTSGDYVIVQCIAASDGFDLTHYFVFQDAADTIYLATNTNSEPDVGELRFIFRLTELTEADPFPDVSKTAGSTSTVEGSDVFVVDGETRSKFYSSERFIDDDVYCATDSGASVHACFVRPNHQATEKSSGGPFFRDINLNYGGDYHSVTYYMNSGHVQTEDRRQGFNGPYVFTFTRSGTPSASSYDVSFFDDLGLDGYSGASSRGTVSGTASGVSTDFPTVVHWYNADFQYWAYTDSSRAFTSPAMVAGTYTMALYQDELLAATTTVDVTAGGSTTADIAADNTILTAERTTIFQLGDYDGQPTGFLNAENQLRMHPSDSRMADWNPGTVASTDAAAFPMAIFASVNNGQQITFSLDAAVDGEATLRIATTLAFASGRPQGSVNDFDCDAPAAPTKIDSRGVTRGAYRGLGEVYECTVPAGTLVSGDNTVTINVISGSSGDTFLSPNVVLDAVELFY</sequence>
<dbReference type="SUPFAM" id="SSF49785">
    <property type="entry name" value="Galactose-binding domain-like"/>
    <property type="match status" value="1"/>
</dbReference>
<feature type="domain" description="Rhamnogalacturonan lyase" evidence="14">
    <location>
        <begin position="373"/>
        <end position="536"/>
    </location>
</feature>
<proteinExistence type="inferred from homology"/>
<name>M7SYT2_EUTLA</name>
<keyword evidence="6 12" id="KW-1015">Disulfide bond</keyword>
<keyword evidence="7 11" id="KW-0456">Lyase</keyword>
<dbReference type="FunFam" id="2.60.120.260:FF:000102">
    <property type="entry name" value="Rhamnogalacturonate lyase A"/>
    <property type="match status" value="1"/>
</dbReference>
<dbReference type="OrthoDB" id="114708at2759"/>
<dbReference type="CDD" id="cd10317">
    <property type="entry name" value="RGL4_C"/>
    <property type="match status" value="1"/>
</dbReference>
<dbReference type="HOGENOM" id="CLU_037882_1_1_1"/>
<comment type="catalytic activity">
    <reaction evidence="1 11">
        <text>Endotype eliminative cleavage of L-alpha-rhamnopyranosyl-(1-&gt;4)-alpha-D-galactopyranosyluronic acid bonds of rhamnogalacturonan I domains in ramified hairy regions of pectin leaving L-rhamnopyranose at the reducing end and 4-deoxy-4,5-unsaturated D-galactopyranosyluronic acid at the non-reducing end.</text>
        <dbReference type="EC" id="4.2.2.23"/>
    </reaction>
</comment>
<dbReference type="Pfam" id="PF14686">
    <property type="entry name" value="fn3_3"/>
    <property type="match status" value="1"/>
</dbReference>
<evidence type="ECO:0000259" key="13">
    <source>
        <dbReference type="Pfam" id="PF09284"/>
    </source>
</evidence>
<dbReference type="SUPFAM" id="SSF74650">
    <property type="entry name" value="Galactose mutarotase-like"/>
    <property type="match status" value="1"/>
</dbReference>
<dbReference type="PIRSF" id="PIRSF011794">
    <property type="entry name" value="Rhamnogalacturonase_B"/>
    <property type="match status" value="1"/>
</dbReference>
<evidence type="ECO:0000256" key="3">
    <source>
        <dbReference type="ARBA" id="ARBA00010418"/>
    </source>
</evidence>
<feature type="chain" id="PRO_5010009731" description="Rhamnogalacturonate lyase" evidence="11">
    <location>
        <begin position="20"/>
        <end position="538"/>
    </location>
</feature>
<evidence type="ECO:0000256" key="5">
    <source>
        <dbReference type="ARBA" id="ARBA00022729"/>
    </source>
</evidence>
<dbReference type="InterPro" id="IPR029413">
    <property type="entry name" value="RG-lyase_II"/>
</dbReference>